<dbReference type="InterPro" id="IPR013655">
    <property type="entry name" value="PAS_fold_3"/>
</dbReference>
<protein>
    <submittedName>
        <fullName evidence="3">Sensor domain-containing diguanylate cyclase</fullName>
    </submittedName>
</protein>
<dbReference type="PROSITE" id="PS50112">
    <property type="entry name" value="PAS"/>
    <property type="match status" value="1"/>
</dbReference>
<dbReference type="InterPro" id="IPR029787">
    <property type="entry name" value="Nucleotide_cyclase"/>
</dbReference>
<dbReference type="Proteomes" id="UP000266016">
    <property type="component" value="Unassembled WGS sequence"/>
</dbReference>
<evidence type="ECO:0000259" key="1">
    <source>
        <dbReference type="PROSITE" id="PS50112"/>
    </source>
</evidence>
<dbReference type="SUPFAM" id="SSF55785">
    <property type="entry name" value="PYP-like sensor domain (PAS domain)"/>
    <property type="match status" value="1"/>
</dbReference>
<dbReference type="NCBIfam" id="TIGR00229">
    <property type="entry name" value="sensory_box"/>
    <property type="match status" value="1"/>
</dbReference>
<feature type="domain" description="PAS" evidence="1">
    <location>
        <begin position="14"/>
        <end position="84"/>
    </location>
</feature>
<dbReference type="FunFam" id="3.30.70.270:FF:000001">
    <property type="entry name" value="Diguanylate cyclase domain protein"/>
    <property type="match status" value="1"/>
</dbReference>
<evidence type="ECO:0000313" key="3">
    <source>
        <dbReference type="EMBL" id="RID81513.1"/>
    </source>
</evidence>
<dbReference type="InterPro" id="IPR000160">
    <property type="entry name" value="GGDEF_dom"/>
</dbReference>
<reference evidence="3 4" key="1">
    <citation type="submission" date="2018-08" db="EMBL/GenBank/DDBJ databases">
        <title>Bacillus jemisoniae sp. nov., Bacillus chryseoplanitiae sp. nov., Bacillus resnikiae sp. nov., and Bacillus frankliniae sp. nov., isolated from Viking spacecraft and associated surfaces.</title>
        <authorList>
            <person name="Seuylemezian A."/>
            <person name="Vaishampayan P."/>
        </authorList>
    </citation>
    <scope>NUCLEOTIDE SEQUENCE [LARGE SCALE GENOMIC DNA]</scope>
    <source>
        <strain evidence="3 4">MA001</strain>
    </source>
</reference>
<keyword evidence="4" id="KW-1185">Reference proteome</keyword>
<dbReference type="Pfam" id="PF08447">
    <property type="entry name" value="PAS_3"/>
    <property type="match status" value="1"/>
</dbReference>
<organism evidence="3 4">
    <name type="scientific">Peribacillus asahii</name>
    <dbReference type="NCBI Taxonomy" id="228899"/>
    <lineage>
        <taxon>Bacteria</taxon>
        <taxon>Bacillati</taxon>
        <taxon>Bacillota</taxon>
        <taxon>Bacilli</taxon>
        <taxon>Bacillales</taxon>
        <taxon>Bacillaceae</taxon>
        <taxon>Peribacillus</taxon>
    </lineage>
</organism>
<gene>
    <name evidence="3" type="ORF">D1953_20600</name>
</gene>
<dbReference type="PROSITE" id="PS50887">
    <property type="entry name" value="GGDEF"/>
    <property type="match status" value="1"/>
</dbReference>
<name>A0A398B0U9_9BACI</name>
<evidence type="ECO:0000259" key="2">
    <source>
        <dbReference type="PROSITE" id="PS50887"/>
    </source>
</evidence>
<accession>A0A398B0U9</accession>
<dbReference type="Pfam" id="PF00990">
    <property type="entry name" value="GGDEF"/>
    <property type="match status" value="1"/>
</dbReference>
<dbReference type="SMART" id="SM00267">
    <property type="entry name" value="GGDEF"/>
    <property type="match status" value="1"/>
</dbReference>
<dbReference type="CDD" id="cd00130">
    <property type="entry name" value="PAS"/>
    <property type="match status" value="1"/>
</dbReference>
<dbReference type="AlphaFoldDB" id="A0A398B0U9"/>
<dbReference type="PANTHER" id="PTHR44757:SF2">
    <property type="entry name" value="BIOFILM ARCHITECTURE MAINTENANCE PROTEIN MBAA"/>
    <property type="match status" value="1"/>
</dbReference>
<dbReference type="Gene3D" id="3.30.70.270">
    <property type="match status" value="1"/>
</dbReference>
<comment type="caution">
    <text evidence="3">The sequence shown here is derived from an EMBL/GenBank/DDBJ whole genome shotgun (WGS) entry which is preliminary data.</text>
</comment>
<dbReference type="CDD" id="cd01949">
    <property type="entry name" value="GGDEF"/>
    <property type="match status" value="1"/>
</dbReference>
<dbReference type="PANTHER" id="PTHR44757">
    <property type="entry name" value="DIGUANYLATE CYCLASE DGCP"/>
    <property type="match status" value="1"/>
</dbReference>
<dbReference type="EMBL" id="QWVS01000068">
    <property type="protein sequence ID" value="RID81513.1"/>
    <property type="molecule type" value="Genomic_DNA"/>
</dbReference>
<dbReference type="SUPFAM" id="SSF55073">
    <property type="entry name" value="Nucleotide cyclase"/>
    <property type="match status" value="1"/>
</dbReference>
<dbReference type="InterPro" id="IPR052155">
    <property type="entry name" value="Biofilm_reg_signaling"/>
</dbReference>
<dbReference type="NCBIfam" id="TIGR00254">
    <property type="entry name" value="GGDEF"/>
    <property type="match status" value="1"/>
</dbReference>
<evidence type="ECO:0000313" key="4">
    <source>
        <dbReference type="Proteomes" id="UP000266016"/>
    </source>
</evidence>
<dbReference type="InterPro" id="IPR000014">
    <property type="entry name" value="PAS"/>
</dbReference>
<dbReference type="InterPro" id="IPR035965">
    <property type="entry name" value="PAS-like_dom_sf"/>
</dbReference>
<feature type="domain" description="GGDEF" evidence="2">
    <location>
        <begin position="169"/>
        <end position="300"/>
    </location>
</feature>
<proteinExistence type="predicted"/>
<dbReference type="Gene3D" id="3.30.450.20">
    <property type="entry name" value="PAS domain"/>
    <property type="match status" value="1"/>
</dbReference>
<dbReference type="InterPro" id="IPR043128">
    <property type="entry name" value="Rev_trsase/Diguanyl_cyclase"/>
</dbReference>
<dbReference type="SMART" id="SM00091">
    <property type="entry name" value="PAS"/>
    <property type="match status" value="1"/>
</dbReference>
<sequence length="307" mass="35856">MRALDAIAENYLQSELRYRIIAEHIQDVLILMDKHKNYLYVSPSAQAMFHFDYRSLNNRSAFFNIHPDYVEHLELNFETAMLEGISFTVKVKAWHEEKQWVWTELKGQPMYENGKFQHMLLVARDISSQHKYEERLLHDAYSDVLTNLPNRRKLNELLKEAKSALKEHHYFAVMLMDIDNFKHINDYYGHEIGDHVLVEYGKRVSAILEQKGIAGRYGGDEFVVLLPYQMQQEVEEIARRIVAEMQRPIEIQQTTLSITTSIGVALVEEDVAIRKMLKCADDALYKVKEQGKNDFYIADVPGLKTTK</sequence>